<evidence type="ECO:0000259" key="20">
    <source>
        <dbReference type="PROSITE" id="PS50113"/>
    </source>
</evidence>
<evidence type="ECO:0000256" key="3">
    <source>
        <dbReference type="ARBA" id="ARBA00012438"/>
    </source>
</evidence>
<comment type="similarity">
    <text evidence="2">In the N-terminal section; belongs to the phytochrome family.</text>
</comment>
<dbReference type="SUPFAM" id="SSF52172">
    <property type="entry name" value="CheY-like"/>
    <property type="match status" value="1"/>
</dbReference>
<evidence type="ECO:0000256" key="14">
    <source>
        <dbReference type="ARBA" id="ARBA00074306"/>
    </source>
</evidence>
<dbReference type="AlphaFoldDB" id="A0A1W1XN03"/>
<dbReference type="SMART" id="SM00086">
    <property type="entry name" value="PAC"/>
    <property type="match status" value="2"/>
</dbReference>
<evidence type="ECO:0000256" key="15">
    <source>
        <dbReference type="PROSITE-ProRule" id="PRU00169"/>
    </source>
</evidence>
<dbReference type="GO" id="GO:0005524">
    <property type="term" value="F:ATP binding"/>
    <property type="evidence" value="ECO:0007669"/>
    <property type="project" value="UniProtKB-KW"/>
</dbReference>
<dbReference type="CDD" id="cd16922">
    <property type="entry name" value="HATPase_EvgS-ArcB-TorS-like"/>
    <property type="match status" value="1"/>
</dbReference>
<feature type="domain" description="Histidine kinase" evidence="17">
    <location>
        <begin position="306"/>
        <end position="527"/>
    </location>
</feature>
<dbReference type="PROSITE" id="PS50112">
    <property type="entry name" value="PAS"/>
    <property type="match status" value="2"/>
</dbReference>
<gene>
    <name evidence="21" type="ORF">SAMN02745134_02431</name>
</gene>
<keyword evidence="7" id="KW-0547">Nucleotide-binding</keyword>
<evidence type="ECO:0000256" key="7">
    <source>
        <dbReference type="ARBA" id="ARBA00022741"/>
    </source>
</evidence>
<dbReference type="Proteomes" id="UP000192468">
    <property type="component" value="Unassembled WGS sequence"/>
</dbReference>
<evidence type="ECO:0000256" key="12">
    <source>
        <dbReference type="ARBA" id="ARBA00064003"/>
    </source>
</evidence>
<dbReference type="Gene3D" id="3.30.450.20">
    <property type="entry name" value="PAS domain"/>
    <property type="match status" value="2"/>
</dbReference>
<protein>
    <recommendedName>
        <fullName evidence="14">Circadian input-output histidine kinase CikA</fullName>
        <ecNumber evidence="3">2.7.13.3</ecNumber>
    </recommendedName>
    <alternativeName>
        <fullName evidence="13">Sensory/regulatory protein RpfC</fullName>
    </alternativeName>
    <alternativeName>
        <fullName evidence="4">Stage 0 sporulation protein A homolog</fullName>
    </alternativeName>
</protein>
<comment type="function">
    <text evidence="11">May play the central regulatory role in sporulation. It may be an element of the effector pathway responsible for the activation of sporulation genes in response to nutritional stress. Spo0A may act in concert with spo0H (a sigma factor) to control the expression of some genes that are critical to the sporulation process.</text>
</comment>
<dbReference type="Gene3D" id="3.30.565.10">
    <property type="entry name" value="Histidine kinase-like ATPase, C-terminal domain"/>
    <property type="match status" value="1"/>
</dbReference>
<keyword evidence="8" id="KW-0418">Kinase</keyword>
<dbReference type="FunFam" id="1.10.287.130:FF:000002">
    <property type="entry name" value="Two-component osmosensing histidine kinase"/>
    <property type="match status" value="1"/>
</dbReference>
<keyword evidence="9" id="KW-0067">ATP-binding</keyword>
<evidence type="ECO:0000256" key="8">
    <source>
        <dbReference type="ARBA" id="ARBA00022777"/>
    </source>
</evidence>
<feature type="coiled-coil region" evidence="16">
    <location>
        <begin position="255"/>
        <end position="296"/>
    </location>
</feature>
<dbReference type="Gene3D" id="1.10.287.130">
    <property type="match status" value="1"/>
</dbReference>
<dbReference type="FunFam" id="3.30.565.10:FF:000010">
    <property type="entry name" value="Sensor histidine kinase RcsC"/>
    <property type="match status" value="1"/>
</dbReference>
<dbReference type="PRINTS" id="PR00344">
    <property type="entry name" value="BCTRLSENSOR"/>
</dbReference>
<dbReference type="InterPro" id="IPR000700">
    <property type="entry name" value="PAS-assoc_C"/>
</dbReference>
<organism evidence="21 22">
    <name type="scientific">Clostridium acidisoli DSM 12555</name>
    <dbReference type="NCBI Taxonomy" id="1121291"/>
    <lineage>
        <taxon>Bacteria</taxon>
        <taxon>Bacillati</taxon>
        <taxon>Bacillota</taxon>
        <taxon>Clostridia</taxon>
        <taxon>Eubacteriales</taxon>
        <taxon>Clostridiaceae</taxon>
        <taxon>Clostridium</taxon>
    </lineage>
</organism>
<dbReference type="EC" id="2.7.13.3" evidence="3"/>
<dbReference type="Gene3D" id="3.40.50.2300">
    <property type="match status" value="1"/>
</dbReference>
<feature type="modified residue" description="4-aspartylphosphate" evidence="15">
    <location>
        <position position="601"/>
    </location>
</feature>
<dbReference type="RefSeq" id="WP_278326941.1">
    <property type="nucleotide sequence ID" value="NZ_FWXH01000009.1"/>
</dbReference>
<dbReference type="Pfam" id="PF13426">
    <property type="entry name" value="PAS_9"/>
    <property type="match status" value="2"/>
</dbReference>
<evidence type="ECO:0000256" key="2">
    <source>
        <dbReference type="ARBA" id="ARBA00006402"/>
    </source>
</evidence>
<dbReference type="InterPro" id="IPR001789">
    <property type="entry name" value="Sig_transdc_resp-reg_receiver"/>
</dbReference>
<dbReference type="SUPFAM" id="SSF55785">
    <property type="entry name" value="PYP-like sensor domain (PAS domain)"/>
    <property type="match status" value="2"/>
</dbReference>
<feature type="domain" description="PAC" evidence="20">
    <location>
        <begin position="208"/>
        <end position="260"/>
    </location>
</feature>
<feature type="domain" description="PAS" evidence="19">
    <location>
        <begin position="15"/>
        <end position="61"/>
    </location>
</feature>
<dbReference type="PROSITE" id="PS50109">
    <property type="entry name" value="HIS_KIN"/>
    <property type="match status" value="1"/>
</dbReference>
<dbReference type="GO" id="GO:0000155">
    <property type="term" value="F:phosphorelay sensor kinase activity"/>
    <property type="evidence" value="ECO:0007669"/>
    <property type="project" value="InterPro"/>
</dbReference>
<evidence type="ECO:0000256" key="1">
    <source>
        <dbReference type="ARBA" id="ARBA00000085"/>
    </source>
</evidence>
<evidence type="ECO:0000256" key="10">
    <source>
        <dbReference type="ARBA" id="ARBA00023012"/>
    </source>
</evidence>
<dbReference type="InterPro" id="IPR000014">
    <property type="entry name" value="PAS"/>
</dbReference>
<evidence type="ECO:0000313" key="22">
    <source>
        <dbReference type="Proteomes" id="UP000192468"/>
    </source>
</evidence>
<dbReference type="InterPro" id="IPR004358">
    <property type="entry name" value="Sig_transdc_His_kin-like_C"/>
</dbReference>
<keyword evidence="6" id="KW-0808">Transferase</keyword>
<keyword evidence="16" id="KW-0175">Coiled coil</keyword>
<keyword evidence="10" id="KW-0902">Two-component regulatory system</keyword>
<dbReference type="Pfam" id="PF00512">
    <property type="entry name" value="HisKA"/>
    <property type="match status" value="1"/>
</dbReference>
<evidence type="ECO:0000256" key="5">
    <source>
        <dbReference type="ARBA" id="ARBA00022553"/>
    </source>
</evidence>
<dbReference type="SUPFAM" id="SSF47384">
    <property type="entry name" value="Homodimeric domain of signal transducing histidine kinase"/>
    <property type="match status" value="1"/>
</dbReference>
<dbReference type="InterPro" id="IPR036890">
    <property type="entry name" value="HATPase_C_sf"/>
</dbReference>
<dbReference type="Pfam" id="PF02518">
    <property type="entry name" value="HATPase_c"/>
    <property type="match status" value="1"/>
</dbReference>
<evidence type="ECO:0000256" key="4">
    <source>
        <dbReference type="ARBA" id="ARBA00018672"/>
    </source>
</evidence>
<evidence type="ECO:0000259" key="19">
    <source>
        <dbReference type="PROSITE" id="PS50112"/>
    </source>
</evidence>
<dbReference type="InterPro" id="IPR011006">
    <property type="entry name" value="CheY-like_superfamily"/>
</dbReference>
<dbReference type="CDD" id="cd17546">
    <property type="entry name" value="REC_hyHK_CKI1_RcsC-like"/>
    <property type="match status" value="1"/>
</dbReference>
<dbReference type="SMART" id="SM00388">
    <property type="entry name" value="HisKA"/>
    <property type="match status" value="1"/>
</dbReference>
<evidence type="ECO:0000256" key="11">
    <source>
        <dbReference type="ARBA" id="ARBA00024867"/>
    </source>
</evidence>
<proteinExistence type="inferred from homology"/>
<dbReference type="SMART" id="SM00448">
    <property type="entry name" value="REC"/>
    <property type="match status" value="1"/>
</dbReference>
<dbReference type="NCBIfam" id="TIGR00229">
    <property type="entry name" value="sensory_box"/>
    <property type="match status" value="2"/>
</dbReference>
<comment type="subunit">
    <text evidence="12">At low DSF concentrations, interacts with RpfF.</text>
</comment>
<evidence type="ECO:0000313" key="21">
    <source>
        <dbReference type="EMBL" id="SMC25370.1"/>
    </source>
</evidence>
<dbReference type="Pfam" id="PF00072">
    <property type="entry name" value="Response_reg"/>
    <property type="match status" value="1"/>
</dbReference>
<dbReference type="InterPro" id="IPR001610">
    <property type="entry name" value="PAC"/>
</dbReference>
<feature type="domain" description="Response regulatory" evidence="18">
    <location>
        <begin position="552"/>
        <end position="668"/>
    </location>
</feature>
<dbReference type="PANTHER" id="PTHR45339:SF5">
    <property type="entry name" value="HISTIDINE KINASE"/>
    <property type="match status" value="1"/>
</dbReference>
<name>A0A1W1XN03_9CLOT</name>
<dbReference type="PROSITE" id="PS50113">
    <property type="entry name" value="PAC"/>
    <property type="match status" value="1"/>
</dbReference>
<dbReference type="InterPro" id="IPR005467">
    <property type="entry name" value="His_kinase_dom"/>
</dbReference>
<comment type="catalytic activity">
    <reaction evidence="1">
        <text>ATP + protein L-histidine = ADP + protein N-phospho-L-histidine.</text>
        <dbReference type="EC" id="2.7.13.3"/>
    </reaction>
</comment>
<accession>A0A1W1XN03</accession>
<dbReference type="PANTHER" id="PTHR45339">
    <property type="entry name" value="HYBRID SIGNAL TRANSDUCTION HISTIDINE KINASE J"/>
    <property type="match status" value="1"/>
</dbReference>
<dbReference type="CDD" id="cd00082">
    <property type="entry name" value="HisKA"/>
    <property type="match status" value="1"/>
</dbReference>
<evidence type="ECO:0000259" key="17">
    <source>
        <dbReference type="PROSITE" id="PS50109"/>
    </source>
</evidence>
<feature type="domain" description="PAS" evidence="19">
    <location>
        <begin position="135"/>
        <end position="205"/>
    </location>
</feature>
<keyword evidence="22" id="KW-1185">Reference proteome</keyword>
<dbReference type="PROSITE" id="PS50110">
    <property type="entry name" value="RESPONSE_REGULATORY"/>
    <property type="match status" value="1"/>
</dbReference>
<dbReference type="CDD" id="cd00130">
    <property type="entry name" value="PAS"/>
    <property type="match status" value="2"/>
</dbReference>
<reference evidence="21 22" key="1">
    <citation type="submission" date="2017-04" db="EMBL/GenBank/DDBJ databases">
        <authorList>
            <person name="Afonso C.L."/>
            <person name="Miller P.J."/>
            <person name="Scott M.A."/>
            <person name="Spackman E."/>
            <person name="Goraichik I."/>
            <person name="Dimitrov K.M."/>
            <person name="Suarez D.L."/>
            <person name="Swayne D.E."/>
        </authorList>
    </citation>
    <scope>NUCLEOTIDE SEQUENCE [LARGE SCALE GENOMIC DNA]</scope>
    <source>
        <strain evidence="21 22">DSM 12555</strain>
    </source>
</reference>
<dbReference type="EMBL" id="FWXH01000009">
    <property type="protein sequence ID" value="SMC25370.1"/>
    <property type="molecule type" value="Genomic_DNA"/>
</dbReference>
<evidence type="ECO:0000256" key="13">
    <source>
        <dbReference type="ARBA" id="ARBA00068150"/>
    </source>
</evidence>
<keyword evidence="5 15" id="KW-0597">Phosphoprotein</keyword>
<evidence type="ECO:0000259" key="18">
    <source>
        <dbReference type="PROSITE" id="PS50110"/>
    </source>
</evidence>
<evidence type="ECO:0000256" key="16">
    <source>
        <dbReference type="SAM" id="Coils"/>
    </source>
</evidence>
<dbReference type="SMART" id="SM00091">
    <property type="entry name" value="PAS"/>
    <property type="match status" value="2"/>
</dbReference>
<dbReference type="InterPro" id="IPR003661">
    <property type="entry name" value="HisK_dim/P_dom"/>
</dbReference>
<dbReference type="SUPFAM" id="SSF55874">
    <property type="entry name" value="ATPase domain of HSP90 chaperone/DNA topoisomerase II/histidine kinase"/>
    <property type="match status" value="1"/>
</dbReference>
<dbReference type="InterPro" id="IPR035965">
    <property type="entry name" value="PAS-like_dom_sf"/>
</dbReference>
<evidence type="ECO:0000256" key="9">
    <source>
        <dbReference type="ARBA" id="ARBA00022840"/>
    </source>
</evidence>
<dbReference type="STRING" id="1121291.SAMN02745134_02431"/>
<dbReference type="InterPro" id="IPR036097">
    <property type="entry name" value="HisK_dim/P_sf"/>
</dbReference>
<dbReference type="InterPro" id="IPR003594">
    <property type="entry name" value="HATPase_dom"/>
</dbReference>
<sequence>MGNLPSKKNPLITDKLEIYKNMFENSKDIILLFDINGNLIDGNLAALKSYGYSKSELLQKNISHIRIKTESLTFKKQFQLAANSKEGVEFHTFHVRKDGSNFPVEVKSVALTINSEKIIFSVIRDISKRLISESELRILASIVEYSDDAIISKNLNGILTSWNNGAKILYGYTKEEIIGKSLSVLIPPKNSDELNVILDKIKLGEKIDHYETTRLRKDGKEVFVSISVSPIRDIYGNICGASTIARDITETIKKGKELREKYDELSAVYEELIATEEELRTNYEQLEESKAAADKANIAKTQFLANMSHEIRTPLNGIIGTIDLLNLTNLTNEQLEYITMLKSSSNILLHTINSILDISKIEAGKYEVVTKPFDLKVIIDRIIKELSLACSKNGLLFKYNVDSSLQFNLLGDSLKLNQILTNLISNAIKFTQNGYISFNASKTSQIGNKIGIKFSVEDSGIGIKDTFKNQIFKKFVQQDSSYTKTYQGTGLGLAISKELAKMMDGDIWFESKSGEGSTFYFSIELDIDTSDITSANSLVAADVISPDNFKNTILVVEDNEINMKIVSSMIKKLGYNFITAGNGMDAINLLKNNDVKLILMDVQMPILNGYDTTKIIRNNSSNENIPIVAMTAYSMVGDRELFLENGMTDYIGKPFEFDKLKELLSKYL</sequence>
<dbReference type="SMART" id="SM00387">
    <property type="entry name" value="HATPase_c"/>
    <property type="match status" value="1"/>
</dbReference>
<evidence type="ECO:0000256" key="6">
    <source>
        <dbReference type="ARBA" id="ARBA00022679"/>
    </source>
</evidence>